<keyword evidence="1" id="KW-0812">Transmembrane</keyword>
<dbReference type="EMBL" id="JMIH01000026">
    <property type="protein sequence ID" value="KEO72241.1"/>
    <property type="molecule type" value="Genomic_DNA"/>
</dbReference>
<reference evidence="2 3" key="1">
    <citation type="submission" date="2014-04" db="EMBL/GenBank/DDBJ databases">
        <title>Characterization and application of a salt tolerant electro-active bacterium.</title>
        <authorList>
            <person name="Yang L."/>
            <person name="Wei S."/>
            <person name="Tay Q.X.M."/>
        </authorList>
    </citation>
    <scope>NUCLEOTIDE SEQUENCE [LARGE SCALE GENOMIC DNA]</scope>
    <source>
        <strain evidence="2 3">LY1</strain>
    </source>
</reference>
<dbReference type="eggNOG" id="ENOG50338FR">
    <property type="taxonomic scope" value="Bacteria"/>
</dbReference>
<gene>
    <name evidence="2" type="ORF">EL17_18750</name>
</gene>
<feature type="transmembrane region" description="Helical" evidence="1">
    <location>
        <begin position="104"/>
        <end position="119"/>
    </location>
</feature>
<dbReference type="RefSeq" id="WP_035077926.1">
    <property type="nucleotide sequence ID" value="NZ_JMIH01000026.1"/>
</dbReference>
<name>A0A074KQM2_9BACT</name>
<accession>A0A074KQM2</accession>
<feature type="transmembrane region" description="Helical" evidence="1">
    <location>
        <begin position="40"/>
        <end position="61"/>
    </location>
</feature>
<keyword evidence="1" id="KW-0472">Membrane</keyword>
<evidence type="ECO:0000313" key="3">
    <source>
        <dbReference type="Proteomes" id="UP000027821"/>
    </source>
</evidence>
<dbReference type="STRING" id="1048983.EL17_18750"/>
<dbReference type="AlphaFoldDB" id="A0A074KQM2"/>
<comment type="caution">
    <text evidence="2">The sequence shown here is derived from an EMBL/GenBank/DDBJ whole genome shotgun (WGS) entry which is preliminary data.</text>
</comment>
<evidence type="ECO:0000256" key="1">
    <source>
        <dbReference type="SAM" id="Phobius"/>
    </source>
</evidence>
<organism evidence="2 3">
    <name type="scientific">Anditalea andensis</name>
    <dbReference type="NCBI Taxonomy" id="1048983"/>
    <lineage>
        <taxon>Bacteria</taxon>
        <taxon>Pseudomonadati</taxon>
        <taxon>Bacteroidota</taxon>
        <taxon>Cytophagia</taxon>
        <taxon>Cytophagales</taxon>
        <taxon>Cytophagaceae</taxon>
        <taxon>Anditalea</taxon>
    </lineage>
</organism>
<feature type="transmembrane region" description="Helical" evidence="1">
    <location>
        <begin position="82"/>
        <end position="98"/>
    </location>
</feature>
<dbReference type="Proteomes" id="UP000027821">
    <property type="component" value="Unassembled WGS sequence"/>
</dbReference>
<dbReference type="OrthoDB" id="1428979at2"/>
<sequence length="186" mass="21312">MKPKLLTAILLFISAYSPLFLILAVKDFDFYINYKFNHPLGISILLGLSVLSVILLFVTINTIKRGNMPVTVKAVKNRSVDLINYTIPYIVSFFGFNLAKVEDIISLSIFLFLLLLLTIKSKSVFMNPILLLAGYNLYDLEYEFDGKPSSTIVISKYEMKTGERFYIRSLTRFLYFVTEKETTDAQ</sequence>
<keyword evidence="1" id="KW-1133">Transmembrane helix</keyword>
<protein>
    <submittedName>
        <fullName evidence="2">Uncharacterized protein</fullName>
    </submittedName>
</protein>
<keyword evidence="3" id="KW-1185">Reference proteome</keyword>
<evidence type="ECO:0000313" key="2">
    <source>
        <dbReference type="EMBL" id="KEO72241.1"/>
    </source>
</evidence>
<proteinExistence type="predicted"/>